<dbReference type="EMBL" id="JAUSVK010000001">
    <property type="protein sequence ID" value="MDQ0395118.1"/>
    <property type="molecule type" value="Genomic_DNA"/>
</dbReference>
<dbReference type="Pfam" id="PF16157">
    <property type="entry name" value="DUF4865"/>
    <property type="match status" value="1"/>
</dbReference>
<dbReference type="InterPro" id="IPR032349">
    <property type="entry name" value="DUF4865"/>
</dbReference>
<evidence type="ECO:0000313" key="3">
    <source>
        <dbReference type="Proteomes" id="UP001237448"/>
    </source>
</evidence>
<organism evidence="2 3">
    <name type="scientific">Labrys monachus</name>
    <dbReference type="NCBI Taxonomy" id="217067"/>
    <lineage>
        <taxon>Bacteria</taxon>
        <taxon>Pseudomonadati</taxon>
        <taxon>Pseudomonadota</taxon>
        <taxon>Alphaproteobacteria</taxon>
        <taxon>Hyphomicrobiales</taxon>
        <taxon>Xanthobacteraceae</taxon>
        <taxon>Labrys</taxon>
    </lineage>
</organism>
<feature type="region of interest" description="Disordered" evidence="1">
    <location>
        <begin position="178"/>
        <end position="209"/>
    </location>
</feature>
<protein>
    <recommendedName>
        <fullName evidence="4">DUF4865 domain-containing protein</fullName>
    </recommendedName>
</protein>
<evidence type="ECO:0000313" key="2">
    <source>
        <dbReference type="EMBL" id="MDQ0395118.1"/>
    </source>
</evidence>
<accession>A0ABU0FLZ4</accession>
<gene>
    <name evidence="2" type="ORF">J3R73_004910</name>
</gene>
<keyword evidence="3" id="KW-1185">Reference proteome</keyword>
<evidence type="ECO:0000256" key="1">
    <source>
        <dbReference type="SAM" id="MobiDB-lite"/>
    </source>
</evidence>
<reference evidence="2 3" key="1">
    <citation type="submission" date="2023-07" db="EMBL/GenBank/DDBJ databases">
        <title>Genomic Encyclopedia of Type Strains, Phase IV (KMG-IV): sequencing the most valuable type-strain genomes for metagenomic binning, comparative biology and taxonomic classification.</title>
        <authorList>
            <person name="Goeker M."/>
        </authorList>
    </citation>
    <scope>NUCLEOTIDE SEQUENCE [LARGE SCALE GENOMIC DNA]</scope>
    <source>
        <strain evidence="2 3">DSM 5896</strain>
    </source>
</reference>
<sequence>MTVIRRRVAEKGPLLDDLPGLGLKAYLIRERGVDGSPVNQYAPFYLWADTGGMGRFLWGGGGFGAIVSSFGRPPVRHWTGVACLRGDAALSEAQTATRETWPMAPDADPGAGVDSALNALACHAALQGVCMTALAVDPQSWQMVRFTLWDRESAQDAAVRYNVLHLSVPGMGGMAGPGKVSVQGGPETSRNLSDGCYRPDLGTATAEPQ</sequence>
<evidence type="ECO:0008006" key="4">
    <source>
        <dbReference type="Google" id="ProtNLM"/>
    </source>
</evidence>
<comment type="caution">
    <text evidence="2">The sequence shown here is derived from an EMBL/GenBank/DDBJ whole genome shotgun (WGS) entry which is preliminary data.</text>
</comment>
<proteinExistence type="predicted"/>
<dbReference type="Proteomes" id="UP001237448">
    <property type="component" value="Unassembled WGS sequence"/>
</dbReference>
<name>A0ABU0FLZ4_9HYPH</name>